<dbReference type="AlphaFoldDB" id="A0A553I4Y1"/>
<keyword evidence="1" id="KW-0472">Membrane</keyword>
<evidence type="ECO:0000313" key="2">
    <source>
        <dbReference type="EMBL" id="TRX95252.1"/>
    </source>
</evidence>
<organism evidence="2 3">
    <name type="scientific">Xylaria flabelliformis</name>
    <dbReference type="NCBI Taxonomy" id="2512241"/>
    <lineage>
        <taxon>Eukaryota</taxon>
        <taxon>Fungi</taxon>
        <taxon>Dikarya</taxon>
        <taxon>Ascomycota</taxon>
        <taxon>Pezizomycotina</taxon>
        <taxon>Sordariomycetes</taxon>
        <taxon>Xylariomycetidae</taxon>
        <taxon>Xylariales</taxon>
        <taxon>Xylariaceae</taxon>
        <taxon>Xylaria</taxon>
    </lineage>
</organism>
<gene>
    <name evidence="2" type="ORF">FHL15_003944</name>
</gene>
<dbReference type="Proteomes" id="UP000319160">
    <property type="component" value="Unassembled WGS sequence"/>
</dbReference>
<protein>
    <submittedName>
        <fullName evidence="2">Uncharacterized protein</fullName>
    </submittedName>
</protein>
<name>A0A553I4Y1_9PEZI</name>
<sequence>MHSTRIEPHQNTLGNAYAARRSSGLSICGLALLGTWCVVLNALNLNHISGFEVLRSRGPPMYTSVPT</sequence>
<evidence type="ECO:0000313" key="3">
    <source>
        <dbReference type="Proteomes" id="UP000319160"/>
    </source>
</evidence>
<reference evidence="3" key="1">
    <citation type="submission" date="2019-06" db="EMBL/GenBank/DDBJ databases">
        <title>Draft genome sequence of the griseofulvin-producing fungus Xylaria cubensis strain G536.</title>
        <authorList>
            <person name="Mead M.E."/>
            <person name="Raja H.A."/>
            <person name="Steenwyk J.L."/>
            <person name="Knowles S.L."/>
            <person name="Oberlies N.H."/>
            <person name="Rokas A."/>
        </authorList>
    </citation>
    <scope>NUCLEOTIDE SEQUENCE [LARGE SCALE GENOMIC DNA]</scope>
    <source>
        <strain evidence="3">G536</strain>
    </source>
</reference>
<keyword evidence="1" id="KW-1133">Transmembrane helix</keyword>
<keyword evidence="1" id="KW-0812">Transmembrane</keyword>
<accession>A0A553I4Y1</accession>
<proteinExistence type="predicted"/>
<feature type="transmembrane region" description="Helical" evidence="1">
    <location>
        <begin position="24"/>
        <end position="45"/>
    </location>
</feature>
<comment type="caution">
    <text evidence="2">The sequence shown here is derived from an EMBL/GenBank/DDBJ whole genome shotgun (WGS) entry which is preliminary data.</text>
</comment>
<dbReference type="EMBL" id="VFLP01000017">
    <property type="protein sequence ID" value="TRX95252.1"/>
    <property type="molecule type" value="Genomic_DNA"/>
</dbReference>
<keyword evidence="3" id="KW-1185">Reference proteome</keyword>
<evidence type="ECO:0000256" key="1">
    <source>
        <dbReference type="SAM" id="Phobius"/>
    </source>
</evidence>